<sequence>MADHNGTRTATTPALTLVHTASLGPATTDYQRMRAYHMAPQAVRCPKCKAGFATYCQSTGGGYGGSVPTHKVRQDRIAAWSDDQRHKYGDLARRYMRAPWEAPADQVAEAEAAAAPIVVKSAPKVTPKGVRLSELQAERIEWAAAAGGETSASTAHFHGDHQERQTVLSLVAKGILAEGALGSRGYDRQYTLTEFGWQVYFQHRLIIRHISDEQAKAFMAAAGFGAVAVAA</sequence>
<reference evidence="1 2" key="1">
    <citation type="submission" date="2024-04" db="EMBL/GenBank/DDBJ databases">
        <title>Polymorphospora sp. isolated from Baiyangdian Lake in Xiong'an New Area.</title>
        <authorList>
            <person name="Zhang X."/>
            <person name="Liu J."/>
        </authorList>
    </citation>
    <scope>NUCLEOTIDE SEQUENCE [LARGE SCALE GENOMIC DNA]</scope>
    <source>
        <strain evidence="1 2">2-325</strain>
    </source>
</reference>
<organism evidence="1 2">
    <name type="scientific">Polymorphospora lycopeni</name>
    <dbReference type="NCBI Taxonomy" id="3140240"/>
    <lineage>
        <taxon>Bacteria</taxon>
        <taxon>Bacillati</taxon>
        <taxon>Actinomycetota</taxon>
        <taxon>Actinomycetes</taxon>
        <taxon>Micromonosporales</taxon>
        <taxon>Micromonosporaceae</taxon>
        <taxon>Polymorphospora</taxon>
    </lineage>
</organism>
<dbReference type="RefSeq" id="WP_375733268.1">
    <property type="nucleotide sequence ID" value="NZ_JBCGDC010000011.1"/>
</dbReference>
<keyword evidence="2" id="KW-1185">Reference proteome</keyword>
<evidence type="ECO:0000313" key="1">
    <source>
        <dbReference type="EMBL" id="MFB6392552.1"/>
    </source>
</evidence>
<dbReference type="EMBL" id="JBCGDC010000011">
    <property type="protein sequence ID" value="MFB6392552.1"/>
    <property type="molecule type" value="Genomic_DNA"/>
</dbReference>
<evidence type="ECO:0000313" key="2">
    <source>
        <dbReference type="Proteomes" id="UP001582793"/>
    </source>
</evidence>
<protein>
    <submittedName>
        <fullName evidence="1">Uncharacterized protein</fullName>
    </submittedName>
</protein>
<proteinExistence type="predicted"/>
<accession>A0ABV5CKS5</accession>
<gene>
    <name evidence="1" type="ORF">AAFH96_05470</name>
</gene>
<name>A0ABV5CKS5_9ACTN</name>
<comment type="caution">
    <text evidence="1">The sequence shown here is derived from an EMBL/GenBank/DDBJ whole genome shotgun (WGS) entry which is preliminary data.</text>
</comment>
<dbReference type="Proteomes" id="UP001582793">
    <property type="component" value="Unassembled WGS sequence"/>
</dbReference>